<feature type="transmembrane region" description="Helical" evidence="1">
    <location>
        <begin position="223"/>
        <end position="241"/>
    </location>
</feature>
<feature type="signal peptide" evidence="2">
    <location>
        <begin position="1"/>
        <end position="28"/>
    </location>
</feature>
<evidence type="ECO:0000259" key="3">
    <source>
        <dbReference type="SMART" id="SM00014"/>
    </source>
</evidence>
<dbReference type="SUPFAM" id="SSF48317">
    <property type="entry name" value="Acid phosphatase/Vanadium-dependent haloperoxidase"/>
    <property type="match status" value="1"/>
</dbReference>
<feature type="transmembrane region" description="Helical" evidence="1">
    <location>
        <begin position="195"/>
        <end position="216"/>
    </location>
</feature>
<evidence type="ECO:0000256" key="1">
    <source>
        <dbReference type="SAM" id="Phobius"/>
    </source>
</evidence>
<keyword evidence="1" id="KW-0472">Membrane</keyword>
<dbReference type="AlphaFoldDB" id="A0A250JTL4"/>
<feature type="domain" description="Phosphatidic acid phosphatase type 2/haloperoxidase" evidence="3">
    <location>
        <begin position="147"/>
        <end position="266"/>
    </location>
</feature>
<keyword evidence="1" id="KW-0812">Transmembrane</keyword>
<keyword evidence="1" id="KW-1133">Transmembrane helix</keyword>
<gene>
    <name evidence="4" type="ORF">MYMAC_002575</name>
</gene>
<evidence type="ECO:0000313" key="4">
    <source>
        <dbReference type="EMBL" id="ATB46970.1"/>
    </source>
</evidence>
<protein>
    <submittedName>
        <fullName evidence="4">Phosphatidic acid phosphatase</fullName>
    </submittedName>
</protein>
<keyword evidence="5" id="KW-1185">Reference proteome</keyword>
<reference evidence="4 5" key="1">
    <citation type="submission" date="2017-06" db="EMBL/GenBank/DDBJ databases">
        <title>Sequencing and comparative analysis of myxobacterial genomes.</title>
        <authorList>
            <person name="Rupp O."/>
            <person name="Goesmann A."/>
            <person name="Sogaard-Andersen L."/>
        </authorList>
    </citation>
    <scope>NUCLEOTIDE SEQUENCE [LARGE SCALE GENOMIC DNA]</scope>
    <source>
        <strain evidence="4 5">DSM 14697</strain>
    </source>
</reference>
<dbReference type="SMART" id="SM00014">
    <property type="entry name" value="acidPPc"/>
    <property type="match status" value="1"/>
</dbReference>
<dbReference type="RefSeq" id="WP_095958309.1">
    <property type="nucleotide sequence ID" value="NZ_CP022203.1"/>
</dbReference>
<dbReference type="EMBL" id="CP022203">
    <property type="protein sequence ID" value="ATB46970.1"/>
    <property type="molecule type" value="Genomic_DNA"/>
</dbReference>
<dbReference type="InterPro" id="IPR036938">
    <property type="entry name" value="PAP2/HPO_sf"/>
</dbReference>
<name>A0A250JTL4_9BACT</name>
<keyword evidence="2" id="KW-0732">Signal</keyword>
<feature type="chain" id="PRO_5012896945" evidence="2">
    <location>
        <begin position="29"/>
        <end position="302"/>
    </location>
</feature>
<sequence length="302" mass="32010">MLPAVRPPFRAFAIAVLLAVVPAAPVAAQDGADEPRLHEIRFDWTRDGILTGAAGALWISSESFLKDDLAPAQCRWCDRAPDGTDRLNRLDRWGRGLAGATPEARRRAHNWSNIVGFAALPAGVLGLQYAVGNSSGAPSRFFAQDAAIIVQSAVFASLANQTVKFIAGRERPFVHVLPEDQKGLTDHPTDNNLSFYSGHTNLAFSLVVSAGTVAALRGYKHQAWIWAVGVPVATSVGLLRMGADKHYLTDVATGALLGSAVGVAVPLLLHGRKGDATPKAQAGQFHMTPTASARMMGISGTF</sequence>
<evidence type="ECO:0000313" key="5">
    <source>
        <dbReference type="Proteomes" id="UP000217343"/>
    </source>
</evidence>
<feature type="transmembrane region" description="Helical" evidence="1">
    <location>
        <begin position="247"/>
        <end position="269"/>
    </location>
</feature>
<dbReference type="Gene3D" id="1.20.144.10">
    <property type="entry name" value="Phosphatidic acid phosphatase type 2/haloperoxidase"/>
    <property type="match status" value="1"/>
</dbReference>
<evidence type="ECO:0000256" key="2">
    <source>
        <dbReference type="SAM" id="SignalP"/>
    </source>
</evidence>
<proteinExistence type="predicted"/>
<dbReference type="OrthoDB" id="5493667at2"/>
<dbReference type="Proteomes" id="UP000217343">
    <property type="component" value="Chromosome"/>
</dbReference>
<dbReference type="Pfam" id="PF01569">
    <property type="entry name" value="PAP2"/>
    <property type="match status" value="1"/>
</dbReference>
<dbReference type="KEGG" id="mmas:MYMAC_002575"/>
<organism evidence="4 5">
    <name type="scientific">Corallococcus macrosporus DSM 14697</name>
    <dbReference type="NCBI Taxonomy" id="1189310"/>
    <lineage>
        <taxon>Bacteria</taxon>
        <taxon>Pseudomonadati</taxon>
        <taxon>Myxococcota</taxon>
        <taxon>Myxococcia</taxon>
        <taxon>Myxococcales</taxon>
        <taxon>Cystobacterineae</taxon>
        <taxon>Myxococcaceae</taxon>
        <taxon>Corallococcus</taxon>
    </lineage>
</organism>
<accession>A0A250JTL4</accession>
<dbReference type="InterPro" id="IPR000326">
    <property type="entry name" value="PAP2/HPO"/>
</dbReference>